<reference evidence="7 8" key="1">
    <citation type="journal article" date="2018" name="Nat. Ecol. Evol.">
        <title>Pezizomycetes genomes reveal the molecular basis of ectomycorrhizal truffle lifestyle.</title>
        <authorList>
            <person name="Murat C."/>
            <person name="Payen T."/>
            <person name="Noel B."/>
            <person name="Kuo A."/>
            <person name="Morin E."/>
            <person name="Chen J."/>
            <person name="Kohler A."/>
            <person name="Krizsan K."/>
            <person name="Balestrini R."/>
            <person name="Da Silva C."/>
            <person name="Montanini B."/>
            <person name="Hainaut M."/>
            <person name="Levati E."/>
            <person name="Barry K.W."/>
            <person name="Belfiori B."/>
            <person name="Cichocki N."/>
            <person name="Clum A."/>
            <person name="Dockter R.B."/>
            <person name="Fauchery L."/>
            <person name="Guy J."/>
            <person name="Iotti M."/>
            <person name="Le Tacon F."/>
            <person name="Lindquist E.A."/>
            <person name="Lipzen A."/>
            <person name="Malagnac F."/>
            <person name="Mello A."/>
            <person name="Molinier V."/>
            <person name="Miyauchi S."/>
            <person name="Poulain J."/>
            <person name="Riccioni C."/>
            <person name="Rubini A."/>
            <person name="Sitrit Y."/>
            <person name="Splivallo R."/>
            <person name="Traeger S."/>
            <person name="Wang M."/>
            <person name="Zifcakova L."/>
            <person name="Wipf D."/>
            <person name="Zambonelli A."/>
            <person name="Paolocci F."/>
            <person name="Nowrousian M."/>
            <person name="Ottonello S."/>
            <person name="Baldrian P."/>
            <person name="Spatafora J.W."/>
            <person name="Henrissat B."/>
            <person name="Nagy L.G."/>
            <person name="Aury J.M."/>
            <person name="Wincker P."/>
            <person name="Grigoriev I.V."/>
            <person name="Bonfante P."/>
            <person name="Martin F.M."/>
        </authorList>
    </citation>
    <scope>NUCLEOTIDE SEQUENCE [LARGE SCALE GENOMIC DNA]</scope>
    <source>
        <strain evidence="7 8">RN42</strain>
    </source>
</reference>
<dbReference type="OrthoDB" id="3364440at2759"/>
<sequence length="338" mass="38287">LKSNNIKFVRLQWVDYINMMRLRILPISQVLKALEKGKEPDLKVTAAVFSVLANNSATKKAKHGGVRLVQPAWDSLRPLWPNGRPTKQDTDTIVHGAVMCDLRVDGETEWEVDPRSLLRRKLETLKEEYGVSLRLGFEIEVVLLPWDKTTGRVSKETRSWGSRQATHSWSSAISRCMEEISIQLEESGIEILVLHPEATYGQFEFVLGAVEALESVDKLYHARQIIEIVANQYGYRATLHPKPLKDETGTGAHVHFSLYSTPSSEHDVAEQEEFERVRKVESFFVEGLLEHLQAFVALCLPTLASYGRFAAEGLNWSSSQWVCWGSDNKDAPLRMVEP</sequence>
<feature type="non-terminal residue" evidence="7">
    <location>
        <position position="338"/>
    </location>
</feature>
<dbReference type="Pfam" id="PF00120">
    <property type="entry name" value="Gln-synt_C"/>
    <property type="match status" value="1"/>
</dbReference>
<keyword evidence="3" id="KW-0460">Magnesium</keyword>
<organism evidence="7 8">
    <name type="scientific">Ascobolus immersus RN42</name>
    <dbReference type="NCBI Taxonomy" id="1160509"/>
    <lineage>
        <taxon>Eukaryota</taxon>
        <taxon>Fungi</taxon>
        <taxon>Dikarya</taxon>
        <taxon>Ascomycota</taxon>
        <taxon>Pezizomycotina</taxon>
        <taxon>Pezizomycetes</taxon>
        <taxon>Pezizales</taxon>
        <taxon>Ascobolaceae</taxon>
        <taxon>Ascobolus</taxon>
    </lineage>
</organism>
<dbReference type="InterPro" id="IPR008146">
    <property type="entry name" value="Gln_synth_cat_dom"/>
</dbReference>
<dbReference type="SMART" id="SM01230">
    <property type="entry name" value="Gln-synt_C"/>
    <property type="match status" value="1"/>
</dbReference>
<dbReference type="PANTHER" id="PTHR43785:SF2">
    <property type="entry name" value="TYPE-1 GLUTAMINE SYNTHETASE 1"/>
    <property type="match status" value="1"/>
</dbReference>
<dbReference type="GO" id="GO:0004356">
    <property type="term" value="F:glutamine synthetase activity"/>
    <property type="evidence" value="ECO:0007669"/>
    <property type="project" value="InterPro"/>
</dbReference>
<dbReference type="STRING" id="1160509.A0A3N4IHR5"/>
<comment type="cofactor">
    <cofactor evidence="1">
        <name>Mg(2+)</name>
        <dbReference type="ChEBI" id="CHEBI:18420"/>
    </cofactor>
</comment>
<dbReference type="Proteomes" id="UP000275078">
    <property type="component" value="Unassembled WGS sequence"/>
</dbReference>
<comment type="similarity">
    <text evidence="4 5">Belongs to the glutamine synthetase family.</text>
</comment>
<dbReference type="PROSITE" id="PS51987">
    <property type="entry name" value="GS_CATALYTIC"/>
    <property type="match status" value="1"/>
</dbReference>
<keyword evidence="8" id="KW-1185">Reference proteome</keyword>
<name>A0A3N4IHR5_ASCIM</name>
<dbReference type="Gene3D" id="3.30.590.10">
    <property type="entry name" value="Glutamine synthetase/guanido kinase, catalytic domain"/>
    <property type="match status" value="1"/>
</dbReference>
<evidence type="ECO:0000256" key="3">
    <source>
        <dbReference type="ARBA" id="ARBA00022842"/>
    </source>
</evidence>
<dbReference type="InterPro" id="IPR014746">
    <property type="entry name" value="Gln_synth/guanido_kin_cat_dom"/>
</dbReference>
<proteinExistence type="inferred from homology"/>
<evidence type="ECO:0000313" key="8">
    <source>
        <dbReference type="Proteomes" id="UP000275078"/>
    </source>
</evidence>
<evidence type="ECO:0000256" key="4">
    <source>
        <dbReference type="PROSITE-ProRule" id="PRU01331"/>
    </source>
</evidence>
<evidence type="ECO:0000259" key="6">
    <source>
        <dbReference type="PROSITE" id="PS51987"/>
    </source>
</evidence>
<dbReference type="EMBL" id="ML119652">
    <property type="protein sequence ID" value="RPA85685.1"/>
    <property type="molecule type" value="Genomic_DNA"/>
</dbReference>
<feature type="non-terminal residue" evidence="7">
    <location>
        <position position="1"/>
    </location>
</feature>
<dbReference type="AlphaFoldDB" id="A0A3N4IHR5"/>
<feature type="domain" description="GS catalytic" evidence="6">
    <location>
        <begin position="114"/>
        <end position="338"/>
    </location>
</feature>
<dbReference type="GO" id="GO:0016301">
    <property type="term" value="F:kinase activity"/>
    <property type="evidence" value="ECO:0007669"/>
    <property type="project" value="UniProtKB-KW"/>
</dbReference>
<evidence type="ECO:0000256" key="1">
    <source>
        <dbReference type="ARBA" id="ARBA00001946"/>
    </source>
</evidence>
<protein>
    <submittedName>
        <fullName evidence="7">Glutamine synthetase/guanido kinase</fullName>
    </submittedName>
</protein>
<dbReference type="InterPro" id="IPR027303">
    <property type="entry name" value="Gln_synth_gly_rich_site"/>
</dbReference>
<dbReference type="SUPFAM" id="SSF55931">
    <property type="entry name" value="Glutamine synthetase/guanido kinase"/>
    <property type="match status" value="1"/>
</dbReference>
<evidence type="ECO:0000313" key="7">
    <source>
        <dbReference type="EMBL" id="RPA85685.1"/>
    </source>
</evidence>
<keyword evidence="7" id="KW-0418">Kinase</keyword>
<gene>
    <name evidence="7" type="ORF">BJ508DRAFT_195004</name>
</gene>
<keyword evidence="2" id="KW-0436">Ligase</keyword>
<evidence type="ECO:0000256" key="2">
    <source>
        <dbReference type="ARBA" id="ARBA00022598"/>
    </source>
</evidence>
<keyword evidence="7" id="KW-0808">Transferase</keyword>
<dbReference type="PANTHER" id="PTHR43785">
    <property type="entry name" value="GAMMA-GLUTAMYLPUTRESCINE SYNTHETASE"/>
    <property type="match status" value="1"/>
</dbReference>
<evidence type="ECO:0000256" key="5">
    <source>
        <dbReference type="RuleBase" id="RU000384"/>
    </source>
</evidence>
<accession>A0A3N4IHR5</accession>
<dbReference type="PROSITE" id="PS00181">
    <property type="entry name" value="GLNA_ATP"/>
    <property type="match status" value="1"/>
</dbReference>